<evidence type="ECO:0000256" key="2">
    <source>
        <dbReference type="ARBA" id="ARBA00022517"/>
    </source>
</evidence>
<evidence type="ECO:0000256" key="6">
    <source>
        <dbReference type="ARBA" id="ARBA00022801"/>
    </source>
</evidence>
<dbReference type="AlphaFoldDB" id="A0A2K2UAG5"/>
<dbReference type="InterPro" id="IPR030378">
    <property type="entry name" value="G_CP_dom"/>
</dbReference>
<dbReference type="GO" id="GO:0046872">
    <property type="term" value="F:metal ion binding"/>
    <property type="evidence" value="ECO:0007669"/>
    <property type="project" value="UniProtKB-KW"/>
</dbReference>
<evidence type="ECO:0000313" key="13">
    <source>
        <dbReference type="EMBL" id="PNV67306.1"/>
    </source>
</evidence>
<dbReference type="InterPro" id="IPR004881">
    <property type="entry name" value="Ribosome_biogen_GTPase_RsgA"/>
</dbReference>
<dbReference type="PROSITE" id="PS50936">
    <property type="entry name" value="ENGC_GTPASE"/>
    <property type="match status" value="1"/>
</dbReference>
<dbReference type="PANTHER" id="PTHR32120">
    <property type="entry name" value="SMALL RIBOSOMAL SUBUNIT BIOGENESIS GTPASE RSGA"/>
    <property type="match status" value="1"/>
</dbReference>
<proteinExistence type="inferred from homology"/>
<dbReference type="Gene3D" id="3.40.50.300">
    <property type="entry name" value="P-loop containing nucleotide triphosphate hydrolases"/>
    <property type="match status" value="1"/>
</dbReference>
<dbReference type="SUPFAM" id="SSF52540">
    <property type="entry name" value="P-loop containing nucleoside triphosphate hydrolases"/>
    <property type="match status" value="1"/>
</dbReference>
<sequence length="356" mass="38430">MAAVDLRAYGMTDAIMQRAREASGLEDPVVGRVLSQAHELYRVVGEQGELFAEAAGKLRHAARSAADFPAVGDFVLLDRADDAGGRAIVSQVLPRTSAFVRKAAGASFEQQVVAANIDTAFLCMSLVGDFNLRRLERYLALAWEGGAVPVVVLTKADACESLGRRLRAVQSVAFGIDVLAVSSMEEGGCEAVRPYLQPGRTVALLGSSGVGKSTLVNRLLGEDVLETRDVRADGRGRHATTRRQLVLLPGGGLVMDTPGMRELGLGDVTEGLEQGFADVERLFASCRFSNCTHTSEPGCAVYEAIADGELSERRWQAYRKLKAEAAFAEDKAGYLAQKERKYKEISKAVRRLPVKR</sequence>
<keyword evidence="1 10" id="KW-0963">Cytoplasm</keyword>
<dbReference type="EMBL" id="PPEK01000010">
    <property type="protein sequence ID" value="PNV67306.1"/>
    <property type="molecule type" value="Genomic_DNA"/>
</dbReference>
<keyword evidence="8 10" id="KW-0694">RNA-binding</keyword>
<dbReference type="Pfam" id="PF03193">
    <property type="entry name" value="RsgA_GTPase"/>
    <property type="match status" value="1"/>
</dbReference>
<keyword evidence="2 10" id="KW-0690">Ribosome biogenesis</keyword>
<comment type="similarity">
    <text evidence="10">Belongs to the TRAFAC class YlqF/YawG GTPase family. RsgA subfamily.</text>
</comment>
<comment type="cofactor">
    <cofactor evidence="10">
        <name>Zn(2+)</name>
        <dbReference type="ChEBI" id="CHEBI:29105"/>
    </cofactor>
    <text evidence="10">Binds 1 zinc ion per subunit.</text>
</comment>
<dbReference type="Gene3D" id="1.10.40.50">
    <property type="entry name" value="Probable gtpase engc, domain 3"/>
    <property type="match status" value="1"/>
</dbReference>
<dbReference type="GO" id="GO:0003924">
    <property type="term" value="F:GTPase activity"/>
    <property type="evidence" value="ECO:0007669"/>
    <property type="project" value="UniProtKB-UniRule"/>
</dbReference>
<name>A0A2K2UAG5_9ACTN</name>
<keyword evidence="3 10" id="KW-0479">Metal-binding</keyword>
<protein>
    <recommendedName>
        <fullName evidence="10">Small ribosomal subunit biogenesis GTPase RsgA</fullName>
        <ecNumber evidence="10">3.6.1.-</ecNumber>
    </recommendedName>
</protein>
<dbReference type="PROSITE" id="PS51721">
    <property type="entry name" value="G_CP"/>
    <property type="match status" value="1"/>
</dbReference>
<dbReference type="GO" id="GO:0005737">
    <property type="term" value="C:cytoplasm"/>
    <property type="evidence" value="ECO:0007669"/>
    <property type="project" value="UniProtKB-SubCell"/>
</dbReference>
<evidence type="ECO:0000256" key="1">
    <source>
        <dbReference type="ARBA" id="ARBA00022490"/>
    </source>
</evidence>
<evidence type="ECO:0000256" key="5">
    <source>
        <dbReference type="ARBA" id="ARBA00022741"/>
    </source>
</evidence>
<feature type="binding site" evidence="10">
    <location>
        <position position="286"/>
    </location>
    <ligand>
        <name>Zn(2+)</name>
        <dbReference type="ChEBI" id="CHEBI:29105"/>
    </ligand>
</feature>
<keyword evidence="6 10" id="KW-0378">Hydrolase</keyword>
<feature type="binding site" evidence="10">
    <location>
        <begin position="154"/>
        <end position="157"/>
    </location>
    <ligand>
        <name>GTP</name>
        <dbReference type="ChEBI" id="CHEBI:37565"/>
    </ligand>
</feature>
<evidence type="ECO:0000256" key="3">
    <source>
        <dbReference type="ARBA" id="ARBA00022723"/>
    </source>
</evidence>
<evidence type="ECO:0000259" key="11">
    <source>
        <dbReference type="PROSITE" id="PS50936"/>
    </source>
</evidence>
<dbReference type="NCBIfam" id="TIGR00157">
    <property type="entry name" value="ribosome small subunit-dependent GTPase A"/>
    <property type="match status" value="1"/>
</dbReference>
<dbReference type="InterPro" id="IPR027417">
    <property type="entry name" value="P-loop_NTPase"/>
</dbReference>
<keyword evidence="7 10" id="KW-0862">Zinc</keyword>
<dbReference type="RefSeq" id="WP_103265379.1">
    <property type="nucleotide sequence ID" value="NZ_CABMLE010000010.1"/>
</dbReference>
<organism evidence="13 14">
    <name type="scientific">Enteroscipio rubneri</name>
    <dbReference type="NCBI Taxonomy" id="2070686"/>
    <lineage>
        <taxon>Bacteria</taxon>
        <taxon>Bacillati</taxon>
        <taxon>Actinomycetota</taxon>
        <taxon>Coriobacteriia</taxon>
        <taxon>Eggerthellales</taxon>
        <taxon>Eggerthellaceae</taxon>
        <taxon>Enteroscipio</taxon>
    </lineage>
</organism>
<dbReference type="GO" id="GO:0019843">
    <property type="term" value="F:rRNA binding"/>
    <property type="evidence" value="ECO:0007669"/>
    <property type="project" value="UniProtKB-KW"/>
</dbReference>
<dbReference type="HAMAP" id="MF_01820">
    <property type="entry name" value="GTPase_RsgA"/>
    <property type="match status" value="1"/>
</dbReference>
<feature type="binding site" evidence="10">
    <location>
        <position position="291"/>
    </location>
    <ligand>
        <name>Zn(2+)</name>
        <dbReference type="ChEBI" id="CHEBI:29105"/>
    </ligand>
</feature>
<evidence type="ECO:0000256" key="9">
    <source>
        <dbReference type="ARBA" id="ARBA00023134"/>
    </source>
</evidence>
<feature type="domain" description="CP-type G" evidence="12">
    <location>
        <begin position="109"/>
        <end position="263"/>
    </location>
</feature>
<accession>A0A2K2UAG5</accession>
<feature type="binding site" evidence="10">
    <location>
        <position position="293"/>
    </location>
    <ligand>
        <name>Zn(2+)</name>
        <dbReference type="ChEBI" id="CHEBI:29105"/>
    </ligand>
</feature>
<reference evidence="14" key="1">
    <citation type="submission" date="2018-01" db="EMBL/GenBank/DDBJ databases">
        <title>Rubneribacter badeniensis gen. nov., sp. nov., and Colonibacter rubneri, gen. nov., sp. nov., WGS of new members of the Eggerthellaceae.</title>
        <authorList>
            <person name="Danylec N."/>
            <person name="Stoll D.A."/>
            <person name="Doetsch A."/>
            <person name="Kulling S.E."/>
            <person name="Huch M."/>
        </authorList>
    </citation>
    <scope>NUCLEOTIDE SEQUENCE [LARGE SCALE GENOMIC DNA]</scope>
    <source>
        <strain evidence="14">ResAG-96</strain>
    </source>
</reference>
<dbReference type="Proteomes" id="UP000236197">
    <property type="component" value="Unassembled WGS sequence"/>
</dbReference>
<keyword evidence="4 10" id="KW-0699">rRNA-binding</keyword>
<keyword evidence="14" id="KW-1185">Reference proteome</keyword>
<feature type="domain" description="EngC GTPase" evidence="11">
    <location>
        <begin position="115"/>
        <end position="261"/>
    </location>
</feature>
<dbReference type="InterPro" id="IPR010914">
    <property type="entry name" value="RsgA_GTPase_dom"/>
</dbReference>
<feature type="binding site" evidence="10">
    <location>
        <position position="299"/>
    </location>
    <ligand>
        <name>Zn(2+)</name>
        <dbReference type="ChEBI" id="CHEBI:29105"/>
    </ligand>
</feature>
<comment type="function">
    <text evidence="10">One of several proteins that assist in the late maturation steps of the functional core of the 30S ribosomal subunit. Helps release RbfA from mature subunits. May play a role in the assembly of ribosomal proteins into the subunit. Circularly permuted GTPase that catalyzes slow GTP hydrolysis, GTPase activity is stimulated by the 30S ribosomal subunit.</text>
</comment>
<dbReference type="OrthoDB" id="9809485at2"/>
<evidence type="ECO:0000259" key="12">
    <source>
        <dbReference type="PROSITE" id="PS51721"/>
    </source>
</evidence>
<dbReference type="EC" id="3.6.1.-" evidence="10"/>
<keyword evidence="9 10" id="KW-0342">GTP-binding</keyword>
<keyword evidence="5 10" id="KW-0547">Nucleotide-binding</keyword>
<evidence type="ECO:0000256" key="7">
    <source>
        <dbReference type="ARBA" id="ARBA00022833"/>
    </source>
</evidence>
<dbReference type="CDD" id="cd01854">
    <property type="entry name" value="YjeQ_EngC"/>
    <property type="match status" value="1"/>
</dbReference>
<evidence type="ECO:0000256" key="8">
    <source>
        <dbReference type="ARBA" id="ARBA00022884"/>
    </source>
</evidence>
<feature type="binding site" evidence="10">
    <location>
        <begin position="206"/>
        <end position="214"/>
    </location>
    <ligand>
        <name>GTP</name>
        <dbReference type="ChEBI" id="CHEBI:37565"/>
    </ligand>
</feature>
<evidence type="ECO:0000256" key="4">
    <source>
        <dbReference type="ARBA" id="ARBA00022730"/>
    </source>
</evidence>
<dbReference type="PANTHER" id="PTHR32120:SF10">
    <property type="entry name" value="SMALL RIBOSOMAL SUBUNIT BIOGENESIS GTPASE RSGA"/>
    <property type="match status" value="1"/>
</dbReference>
<gene>
    <name evidence="10 13" type="primary">rsgA</name>
    <name evidence="13" type="ORF">C2L71_08670</name>
</gene>
<evidence type="ECO:0000256" key="10">
    <source>
        <dbReference type="HAMAP-Rule" id="MF_01820"/>
    </source>
</evidence>
<comment type="subcellular location">
    <subcellularLocation>
        <location evidence="10">Cytoplasm</location>
    </subcellularLocation>
</comment>
<dbReference type="GO" id="GO:0005525">
    <property type="term" value="F:GTP binding"/>
    <property type="evidence" value="ECO:0007669"/>
    <property type="project" value="UniProtKB-UniRule"/>
</dbReference>
<dbReference type="GO" id="GO:0042274">
    <property type="term" value="P:ribosomal small subunit biogenesis"/>
    <property type="evidence" value="ECO:0007669"/>
    <property type="project" value="UniProtKB-UniRule"/>
</dbReference>
<comment type="subunit">
    <text evidence="10">Monomer. Associates with 30S ribosomal subunit, binds 16S rRNA.</text>
</comment>
<evidence type="ECO:0000313" key="14">
    <source>
        <dbReference type="Proteomes" id="UP000236197"/>
    </source>
</evidence>
<comment type="caution">
    <text evidence="13">The sequence shown here is derived from an EMBL/GenBank/DDBJ whole genome shotgun (WGS) entry which is preliminary data.</text>
</comment>